<dbReference type="Proteomes" id="UP000320582">
    <property type="component" value="Unassembled WGS sequence"/>
</dbReference>
<dbReference type="CDD" id="cd00397">
    <property type="entry name" value="DNA_BRE_C"/>
    <property type="match status" value="1"/>
</dbReference>
<keyword evidence="1" id="KW-0229">DNA integration</keyword>
<dbReference type="InterPro" id="IPR002104">
    <property type="entry name" value="Integrase_catalytic"/>
</dbReference>
<evidence type="ECO:0000256" key="2">
    <source>
        <dbReference type="ARBA" id="ARBA00023172"/>
    </source>
</evidence>
<dbReference type="PANTHER" id="PTHR30349">
    <property type="entry name" value="PHAGE INTEGRASE-RELATED"/>
    <property type="match status" value="1"/>
</dbReference>
<dbReference type="Gene3D" id="1.10.443.10">
    <property type="entry name" value="Intergrase catalytic core"/>
    <property type="match status" value="1"/>
</dbReference>
<dbReference type="GO" id="GO:0003677">
    <property type="term" value="F:DNA binding"/>
    <property type="evidence" value="ECO:0007669"/>
    <property type="project" value="InterPro"/>
</dbReference>
<dbReference type="SUPFAM" id="SSF56349">
    <property type="entry name" value="DNA breaking-rejoining enzymes"/>
    <property type="match status" value="1"/>
</dbReference>
<proteinExistence type="predicted"/>
<protein>
    <submittedName>
        <fullName evidence="4">Integrase/recombinase XerD</fullName>
    </submittedName>
</protein>
<evidence type="ECO:0000256" key="1">
    <source>
        <dbReference type="ARBA" id="ARBA00022908"/>
    </source>
</evidence>
<dbReference type="OrthoDB" id="67979at2"/>
<name>A0A543KBI8_9RHOB</name>
<evidence type="ECO:0000313" key="5">
    <source>
        <dbReference type="Proteomes" id="UP000320582"/>
    </source>
</evidence>
<organism evidence="4 5">
    <name type="scientific">Roseinatronobacter monicus</name>
    <dbReference type="NCBI Taxonomy" id="393481"/>
    <lineage>
        <taxon>Bacteria</taxon>
        <taxon>Pseudomonadati</taxon>
        <taxon>Pseudomonadota</taxon>
        <taxon>Alphaproteobacteria</taxon>
        <taxon>Rhodobacterales</taxon>
        <taxon>Paracoccaceae</taxon>
        <taxon>Roseinatronobacter</taxon>
    </lineage>
</organism>
<evidence type="ECO:0000259" key="3">
    <source>
        <dbReference type="PROSITE" id="PS51898"/>
    </source>
</evidence>
<dbReference type="GO" id="GO:0015074">
    <property type="term" value="P:DNA integration"/>
    <property type="evidence" value="ECO:0007669"/>
    <property type="project" value="UniProtKB-KW"/>
</dbReference>
<sequence length="193" mass="21635">MSKQPAKVLEPVELRRVLKHVHQTRYPIRNRAMVLLSFKAGLRACEIAGLSWPMVLTSAGKLGPTVNVSRHIAKQGRARRIPMHAELITALYRLHVEAGRPRAGPVICSERQRHMTARSVVNWFRDTYAQIGLDGCSSHSGRRTFITRSARMLARTGGSLRDIQELAGHQALTTTERYIAGNRDAQRKLIALI</sequence>
<dbReference type="PROSITE" id="PS51898">
    <property type="entry name" value="TYR_RECOMBINASE"/>
    <property type="match status" value="1"/>
</dbReference>
<keyword evidence="2" id="KW-0233">DNA recombination</keyword>
<keyword evidence="5" id="KW-1185">Reference proteome</keyword>
<dbReference type="InterPro" id="IPR050090">
    <property type="entry name" value="Tyrosine_recombinase_XerCD"/>
</dbReference>
<reference evidence="4 5" key="1">
    <citation type="submission" date="2019-06" db="EMBL/GenBank/DDBJ databases">
        <title>Genomic Encyclopedia of Archaeal and Bacterial Type Strains, Phase II (KMG-II): from individual species to whole genera.</title>
        <authorList>
            <person name="Goeker M."/>
        </authorList>
    </citation>
    <scope>NUCLEOTIDE SEQUENCE [LARGE SCALE GENOMIC DNA]</scope>
    <source>
        <strain evidence="4 5">DSM 18423</strain>
    </source>
</reference>
<comment type="caution">
    <text evidence="4">The sequence shown here is derived from an EMBL/GenBank/DDBJ whole genome shotgun (WGS) entry which is preliminary data.</text>
</comment>
<dbReference type="GO" id="GO:0006310">
    <property type="term" value="P:DNA recombination"/>
    <property type="evidence" value="ECO:0007669"/>
    <property type="project" value="UniProtKB-KW"/>
</dbReference>
<dbReference type="InterPro" id="IPR013762">
    <property type="entry name" value="Integrase-like_cat_sf"/>
</dbReference>
<dbReference type="RefSeq" id="WP_142080135.1">
    <property type="nucleotide sequence ID" value="NZ_VFPT01000001.1"/>
</dbReference>
<dbReference type="EMBL" id="VFPT01000001">
    <property type="protein sequence ID" value="TQM92426.1"/>
    <property type="molecule type" value="Genomic_DNA"/>
</dbReference>
<feature type="domain" description="Tyr recombinase" evidence="3">
    <location>
        <begin position="3"/>
        <end position="191"/>
    </location>
</feature>
<dbReference type="Pfam" id="PF00589">
    <property type="entry name" value="Phage_integrase"/>
    <property type="match status" value="1"/>
</dbReference>
<dbReference type="PANTHER" id="PTHR30349:SF64">
    <property type="entry name" value="PROPHAGE INTEGRASE INTD-RELATED"/>
    <property type="match status" value="1"/>
</dbReference>
<evidence type="ECO:0000313" key="4">
    <source>
        <dbReference type="EMBL" id="TQM92426.1"/>
    </source>
</evidence>
<dbReference type="AlphaFoldDB" id="A0A543KBI8"/>
<dbReference type="InterPro" id="IPR011010">
    <property type="entry name" value="DNA_brk_join_enz"/>
</dbReference>
<accession>A0A543KBI8</accession>
<gene>
    <name evidence="4" type="ORF">BD293_1032</name>
</gene>